<evidence type="ECO:0000256" key="1">
    <source>
        <dbReference type="ARBA" id="ARBA00000085"/>
    </source>
</evidence>
<accession>A0A369VR90</accession>
<evidence type="ECO:0000313" key="9">
    <source>
        <dbReference type="EMBL" id="RDE04185.1"/>
    </source>
</evidence>
<comment type="catalytic activity">
    <reaction evidence="1">
        <text>ATP + protein L-histidine = ADP + protein N-phospho-L-histidine.</text>
        <dbReference type="EC" id="2.7.13.3"/>
    </reaction>
</comment>
<keyword evidence="5" id="KW-0547">Nucleotide-binding</keyword>
<evidence type="ECO:0000256" key="4">
    <source>
        <dbReference type="ARBA" id="ARBA00022679"/>
    </source>
</evidence>
<evidence type="ECO:0000313" key="10">
    <source>
        <dbReference type="Proteomes" id="UP000253918"/>
    </source>
</evidence>
<dbReference type="InterPro" id="IPR036890">
    <property type="entry name" value="HATPase_C_sf"/>
</dbReference>
<proteinExistence type="predicted"/>
<dbReference type="SMART" id="SM00387">
    <property type="entry name" value="HATPase_c"/>
    <property type="match status" value="1"/>
</dbReference>
<reference evidence="9 10" key="1">
    <citation type="submission" date="2018-07" db="EMBL/GenBank/DDBJ databases">
        <title>a novel species of Sphingomonas isolated from the rhizosphere soil of Araceae plant.</title>
        <authorList>
            <person name="Zhiyong W."/>
            <person name="Qinglan Z."/>
            <person name="Zhiwei F."/>
            <person name="Ding X."/>
            <person name="Gejiao W."/>
            <person name="Shixue Z."/>
        </authorList>
    </citation>
    <scope>NUCLEOTIDE SEQUENCE [LARGE SCALE GENOMIC DNA]</scope>
    <source>
        <strain evidence="9 10">WZY 27</strain>
    </source>
</reference>
<dbReference type="PROSITE" id="PS50109">
    <property type="entry name" value="HIS_KIN"/>
    <property type="match status" value="1"/>
</dbReference>
<dbReference type="Gene3D" id="3.30.565.10">
    <property type="entry name" value="Histidine kinase-like ATPase, C-terminal domain"/>
    <property type="match status" value="1"/>
</dbReference>
<keyword evidence="3" id="KW-0597">Phosphoprotein</keyword>
<dbReference type="PANTHER" id="PTHR41523">
    <property type="entry name" value="TWO-COMPONENT SYSTEM SENSOR PROTEIN"/>
    <property type="match status" value="1"/>
</dbReference>
<dbReference type="OrthoDB" id="9767435at2"/>
<keyword evidence="4" id="KW-0808">Transferase</keyword>
<dbReference type="GO" id="GO:0005524">
    <property type="term" value="F:ATP binding"/>
    <property type="evidence" value="ECO:0007669"/>
    <property type="project" value="UniProtKB-KW"/>
</dbReference>
<gene>
    <name evidence="9" type="ORF">DVW87_17360</name>
</gene>
<dbReference type="GO" id="GO:0004673">
    <property type="term" value="F:protein histidine kinase activity"/>
    <property type="evidence" value="ECO:0007669"/>
    <property type="project" value="UniProtKB-EC"/>
</dbReference>
<sequence length="221" mass="23980">MNDSEMATAYANPSADYRALSPEAELLLRETNHRCSNDLQLVVSLLALQSRKAASDETRQALIDTMERVAILARARASLKEERRPTLEAALRQVCEALQSQAEPRSIFLSLETASAVSGLSAVQVTTLTLIVNELATNAIKHAFAQDRSGRIRIVVRPHDSRSLTIIVDDDGLPFPEIASRTTGGLGLGLVRRLLESIGGLVILPANGSKCFEIRVPMASH</sequence>
<keyword evidence="6 9" id="KW-0418">Kinase</keyword>
<comment type="caution">
    <text evidence="9">The sequence shown here is derived from an EMBL/GenBank/DDBJ whole genome shotgun (WGS) entry which is preliminary data.</text>
</comment>
<keyword evidence="10" id="KW-1185">Reference proteome</keyword>
<evidence type="ECO:0000256" key="3">
    <source>
        <dbReference type="ARBA" id="ARBA00022553"/>
    </source>
</evidence>
<protein>
    <recommendedName>
        <fullName evidence="2">histidine kinase</fullName>
        <ecNumber evidence="2">2.7.13.3</ecNumber>
    </recommendedName>
</protein>
<dbReference type="CDD" id="cd16936">
    <property type="entry name" value="HATPase_RsbW-like"/>
    <property type="match status" value="1"/>
</dbReference>
<dbReference type="InterPro" id="IPR003594">
    <property type="entry name" value="HATPase_dom"/>
</dbReference>
<evidence type="ECO:0000256" key="6">
    <source>
        <dbReference type="ARBA" id="ARBA00022777"/>
    </source>
</evidence>
<dbReference type="EMBL" id="QQNB01000006">
    <property type="protein sequence ID" value="RDE04185.1"/>
    <property type="molecule type" value="Genomic_DNA"/>
</dbReference>
<evidence type="ECO:0000259" key="8">
    <source>
        <dbReference type="PROSITE" id="PS50109"/>
    </source>
</evidence>
<evidence type="ECO:0000256" key="2">
    <source>
        <dbReference type="ARBA" id="ARBA00012438"/>
    </source>
</evidence>
<dbReference type="AlphaFoldDB" id="A0A369VR90"/>
<evidence type="ECO:0000256" key="5">
    <source>
        <dbReference type="ARBA" id="ARBA00022741"/>
    </source>
</evidence>
<feature type="domain" description="Histidine kinase" evidence="8">
    <location>
        <begin position="30"/>
        <end position="220"/>
    </location>
</feature>
<dbReference type="InterPro" id="IPR005467">
    <property type="entry name" value="His_kinase_dom"/>
</dbReference>
<keyword evidence="7" id="KW-0067">ATP-binding</keyword>
<dbReference type="InterPro" id="IPR011495">
    <property type="entry name" value="Sig_transdc_His_kin_sub2_dim/P"/>
</dbReference>
<dbReference type="RefSeq" id="WP_017980708.1">
    <property type="nucleotide sequence ID" value="NZ_QQNB01000006.1"/>
</dbReference>
<dbReference type="Pfam" id="PF13581">
    <property type="entry name" value="HATPase_c_2"/>
    <property type="match status" value="1"/>
</dbReference>
<dbReference type="EC" id="2.7.13.3" evidence="2"/>
<evidence type="ECO:0000256" key="7">
    <source>
        <dbReference type="ARBA" id="ARBA00022840"/>
    </source>
</evidence>
<dbReference type="PANTHER" id="PTHR41523:SF8">
    <property type="entry name" value="ETHYLENE RESPONSE SENSOR PROTEIN"/>
    <property type="match status" value="1"/>
</dbReference>
<dbReference type="Pfam" id="PF07568">
    <property type="entry name" value="HisKA_2"/>
    <property type="match status" value="1"/>
</dbReference>
<dbReference type="Proteomes" id="UP000253918">
    <property type="component" value="Unassembled WGS sequence"/>
</dbReference>
<dbReference type="SUPFAM" id="SSF55874">
    <property type="entry name" value="ATPase domain of HSP90 chaperone/DNA topoisomerase II/histidine kinase"/>
    <property type="match status" value="1"/>
</dbReference>
<organism evidence="9 10">
    <name type="scientific">Sphingomonas aracearum</name>
    <dbReference type="NCBI Taxonomy" id="2283317"/>
    <lineage>
        <taxon>Bacteria</taxon>
        <taxon>Pseudomonadati</taxon>
        <taxon>Pseudomonadota</taxon>
        <taxon>Alphaproteobacteria</taxon>
        <taxon>Sphingomonadales</taxon>
        <taxon>Sphingomonadaceae</taxon>
        <taxon>Sphingomonas</taxon>
    </lineage>
</organism>
<name>A0A369VR90_9SPHN</name>